<dbReference type="AlphaFoldDB" id="A0AAX3EQQ6"/>
<feature type="transmembrane region" description="Helical" evidence="9">
    <location>
        <begin position="221"/>
        <end position="241"/>
    </location>
</feature>
<keyword evidence="4 9" id="KW-0812">Transmembrane</keyword>
<keyword evidence="7 9" id="KW-0472">Membrane</keyword>
<reference evidence="10" key="1">
    <citation type="submission" date="2022-07" db="EMBL/GenBank/DDBJ databases">
        <authorList>
            <person name="Wu T."/>
        </authorList>
    </citation>
    <scope>NUCLEOTIDE SEQUENCE</scope>
    <source>
        <strain evidence="10">SD-1</strain>
        <plasmid evidence="10">unnamed5</plasmid>
    </source>
</reference>
<proteinExistence type="inferred from homology"/>
<dbReference type="EMBL" id="CP101190">
    <property type="protein sequence ID" value="UYW00172.1"/>
    <property type="molecule type" value="Genomic_DNA"/>
</dbReference>
<sequence length="288" mass="29975">MHFFDALTQGLLLGGVYALFAIGLSVMFGVMRIVNLGHGDFAVLAAFVALLFITGSAMPLWLAVLITVPVFSLLGYFLQRTLIQPSISSGPLATILVTFGLSILLQNGLQEIFSADTRTLDAGALATASLQIGPIAVPVIGIVGLVLAILVIALMQQFLQRTRTGRMMRAASDDQETARITGADARHIYGLATAIAFASVALAGLLFAVRSSFSPGSGTLQLIFAFEAVVIGGLGSLWGTLLGGLTLGIVQTLVAAVDPSSAILAGHVLFLIVLAFRPQGLIPSRSIA</sequence>
<dbReference type="GO" id="GO:0006865">
    <property type="term" value="P:amino acid transport"/>
    <property type="evidence" value="ECO:0007669"/>
    <property type="project" value="UniProtKB-KW"/>
</dbReference>
<geneLocation type="plasmid" evidence="10 11">
    <name>unnamed5</name>
</geneLocation>
<evidence type="ECO:0000313" key="11">
    <source>
        <dbReference type="Proteomes" id="UP001163293"/>
    </source>
</evidence>
<protein>
    <submittedName>
        <fullName evidence="10">Branched-chain amino acid ABC transporter permease</fullName>
    </submittedName>
</protein>
<keyword evidence="11" id="KW-1185">Reference proteome</keyword>
<keyword evidence="6 9" id="KW-1133">Transmembrane helix</keyword>
<evidence type="ECO:0000256" key="2">
    <source>
        <dbReference type="ARBA" id="ARBA00022448"/>
    </source>
</evidence>
<organism evidence="10 11">
    <name type="scientific">Paenarthrobacter ureafaciens</name>
    <dbReference type="NCBI Taxonomy" id="37931"/>
    <lineage>
        <taxon>Bacteria</taxon>
        <taxon>Bacillati</taxon>
        <taxon>Actinomycetota</taxon>
        <taxon>Actinomycetes</taxon>
        <taxon>Micrococcales</taxon>
        <taxon>Micrococcaceae</taxon>
        <taxon>Paenarthrobacter</taxon>
    </lineage>
</organism>
<feature type="transmembrane region" description="Helical" evidence="9">
    <location>
        <begin position="188"/>
        <end position="209"/>
    </location>
</feature>
<accession>A0AAX3EQQ6</accession>
<keyword evidence="10" id="KW-0614">Plasmid</keyword>
<feature type="transmembrane region" description="Helical" evidence="9">
    <location>
        <begin position="135"/>
        <end position="159"/>
    </location>
</feature>
<evidence type="ECO:0000313" key="10">
    <source>
        <dbReference type="EMBL" id="UYW00172.1"/>
    </source>
</evidence>
<feature type="transmembrane region" description="Helical" evidence="9">
    <location>
        <begin position="90"/>
        <end position="109"/>
    </location>
</feature>
<keyword evidence="3" id="KW-1003">Cell membrane</keyword>
<gene>
    <name evidence="10" type="ORF">NL394_23755</name>
</gene>
<comment type="subcellular location">
    <subcellularLocation>
        <location evidence="1">Cell membrane</location>
        <topology evidence="1">Multi-pass membrane protein</topology>
    </subcellularLocation>
</comment>
<evidence type="ECO:0000256" key="3">
    <source>
        <dbReference type="ARBA" id="ARBA00022475"/>
    </source>
</evidence>
<evidence type="ECO:0000256" key="5">
    <source>
        <dbReference type="ARBA" id="ARBA00022970"/>
    </source>
</evidence>
<evidence type="ECO:0000256" key="7">
    <source>
        <dbReference type="ARBA" id="ARBA00023136"/>
    </source>
</evidence>
<evidence type="ECO:0000256" key="9">
    <source>
        <dbReference type="SAM" id="Phobius"/>
    </source>
</evidence>
<comment type="similarity">
    <text evidence="8">Belongs to the binding-protein-dependent transport system permease family. LivHM subfamily.</text>
</comment>
<evidence type="ECO:0000256" key="4">
    <source>
        <dbReference type="ARBA" id="ARBA00022692"/>
    </source>
</evidence>
<dbReference type="InterPro" id="IPR052157">
    <property type="entry name" value="BCAA_transport_permease"/>
</dbReference>
<keyword evidence="5" id="KW-0029">Amino-acid transport</keyword>
<dbReference type="RefSeq" id="WP_069694796.1">
    <property type="nucleotide sequence ID" value="NZ_CP101190.1"/>
</dbReference>
<evidence type="ECO:0000256" key="8">
    <source>
        <dbReference type="ARBA" id="ARBA00037998"/>
    </source>
</evidence>
<feature type="transmembrane region" description="Helical" evidence="9">
    <location>
        <begin position="6"/>
        <end position="26"/>
    </location>
</feature>
<dbReference type="GO" id="GO:0005886">
    <property type="term" value="C:plasma membrane"/>
    <property type="evidence" value="ECO:0007669"/>
    <property type="project" value="UniProtKB-SubCell"/>
</dbReference>
<dbReference type="PANTHER" id="PTHR11795">
    <property type="entry name" value="BRANCHED-CHAIN AMINO ACID TRANSPORT SYSTEM PERMEASE PROTEIN LIVH"/>
    <property type="match status" value="1"/>
</dbReference>
<dbReference type="GO" id="GO:0022857">
    <property type="term" value="F:transmembrane transporter activity"/>
    <property type="evidence" value="ECO:0007669"/>
    <property type="project" value="InterPro"/>
</dbReference>
<dbReference type="PANTHER" id="PTHR11795:SF445">
    <property type="entry name" value="AMINO ACID ABC TRANSPORTER PERMEASE PROTEIN"/>
    <property type="match status" value="1"/>
</dbReference>
<dbReference type="Proteomes" id="UP001163293">
    <property type="component" value="Plasmid unnamed5"/>
</dbReference>
<dbReference type="InterPro" id="IPR001851">
    <property type="entry name" value="ABC_transp_permease"/>
</dbReference>
<evidence type="ECO:0000256" key="6">
    <source>
        <dbReference type="ARBA" id="ARBA00022989"/>
    </source>
</evidence>
<name>A0AAX3EQQ6_PAEUR</name>
<feature type="transmembrane region" description="Helical" evidence="9">
    <location>
        <begin position="253"/>
        <end position="276"/>
    </location>
</feature>
<dbReference type="Pfam" id="PF02653">
    <property type="entry name" value="BPD_transp_2"/>
    <property type="match status" value="1"/>
</dbReference>
<keyword evidence="2" id="KW-0813">Transport</keyword>
<evidence type="ECO:0000256" key="1">
    <source>
        <dbReference type="ARBA" id="ARBA00004651"/>
    </source>
</evidence>
<dbReference type="CDD" id="cd06582">
    <property type="entry name" value="TM_PBP1_LivH_like"/>
    <property type="match status" value="1"/>
</dbReference>